<evidence type="ECO:0000313" key="2">
    <source>
        <dbReference type="EMBL" id="MDF8266329.1"/>
    </source>
</evidence>
<organism evidence="2 3">
    <name type="scientific">Luteipulveratus flavus</name>
    <dbReference type="NCBI Taxonomy" id="3031728"/>
    <lineage>
        <taxon>Bacteria</taxon>
        <taxon>Bacillati</taxon>
        <taxon>Actinomycetota</taxon>
        <taxon>Actinomycetes</taxon>
        <taxon>Micrococcales</taxon>
        <taxon>Dermacoccaceae</taxon>
        <taxon>Luteipulveratus</taxon>
    </lineage>
</organism>
<dbReference type="Proteomes" id="UP001528912">
    <property type="component" value="Unassembled WGS sequence"/>
</dbReference>
<dbReference type="RefSeq" id="WP_277193517.1">
    <property type="nucleotide sequence ID" value="NZ_JAROAV010000053.1"/>
</dbReference>
<proteinExistence type="predicted"/>
<gene>
    <name evidence="2" type="ORF">P4R38_18930</name>
</gene>
<dbReference type="EMBL" id="JAROAV010000053">
    <property type="protein sequence ID" value="MDF8266329.1"/>
    <property type="molecule type" value="Genomic_DNA"/>
</dbReference>
<dbReference type="SUPFAM" id="SSF50475">
    <property type="entry name" value="FMN-binding split barrel"/>
    <property type="match status" value="1"/>
</dbReference>
<protein>
    <submittedName>
        <fullName evidence="2">Pyridoxamine 5'-phosphate oxidase family protein</fullName>
    </submittedName>
</protein>
<dbReference type="InterPro" id="IPR012349">
    <property type="entry name" value="Split_barrel_FMN-bd"/>
</dbReference>
<comment type="caution">
    <text evidence="2">The sequence shown here is derived from an EMBL/GenBank/DDBJ whole genome shotgun (WGS) entry which is preliminary data.</text>
</comment>
<dbReference type="InterPro" id="IPR011576">
    <property type="entry name" value="Pyridox_Oxase_N"/>
</dbReference>
<dbReference type="Gene3D" id="2.30.110.10">
    <property type="entry name" value="Electron Transport, Fmn-binding Protein, Chain A"/>
    <property type="match status" value="1"/>
</dbReference>
<reference evidence="2 3" key="1">
    <citation type="submission" date="2023-03" db="EMBL/GenBank/DDBJ databases">
        <title>YIM 133296 draft genome.</title>
        <authorList>
            <person name="Xiong L."/>
        </authorList>
    </citation>
    <scope>NUCLEOTIDE SEQUENCE [LARGE SCALE GENOMIC DNA]</scope>
    <source>
        <strain evidence="2 3">YIM 133296</strain>
    </source>
</reference>
<evidence type="ECO:0000259" key="1">
    <source>
        <dbReference type="Pfam" id="PF01243"/>
    </source>
</evidence>
<evidence type="ECO:0000313" key="3">
    <source>
        <dbReference type="Proteomes" id="UP001528912"/>
    </source>
</evidence>
<keyword evidence="3" id="KW-1185">Reference proteome</keyword>
<sequence length="163" mass="17423">MDAAQVAEVLAQPLSRELMASEIPARLAYTGLDGAPRAIPIGFGLDGSTIVMWTVPTSAKVKALQANPQVAITIDTQGFPPNVLLVRGTVELALVDGIPQGYVEAARKVVPADQMEGWEAGVRGLYEQMTVITMTPTWAKLIDFENTLPKAVAELVAQRGDPR</sequence>
<dbReference type="Pfam" id="PF01243">
    <property type="entry name" value="PNPOx_N"/>
    <property type="match status" value="1"/>
</dbReference>
<accession>A0ABT6CBQ6</accession>
<feature type="domain" description="Pyridoxamine 5'-phosphate oxidase N-terminal" evidence="1">
    <location>
        <begin position="16"/>
        <end position="93"/>
    </location>
</feature>
<name>A0ABT6CBQ6_9MICO</name>